<dbReference type="InterPro" id="IPR017871">
    <property type="entry name" value="ABC_transporter-like_CS"/>
</dbReference>
<dbReference type="GO" id="GO:0016887">
    <property type="term" value="F:ATP hydrolysis activity"/>
    <property type="evidence" value="ECO:0007669"/>
    <property type="project" value="InterPro"/>
</dbReference>
<evidence type="ECO:0000256" key="4">
    <source>
        <dbReference type="SAM" id="MobiDB-lite"/>
    </source>
</evidence>
<gene>
    <name evidence="6" type="ORF">FVR03_09250</name>
</gene>
<dbReference type="PANTHER" id="PTHR43023:SF6">
    <property type="entry name" value="INTERMEMBRANE PHOSPHOLIPID TRANSPORT SYSTEM ATP-BINDING PROTEIN MLAF"/>
    <property type="match status" value="1"/>
</dbReference>
<dbReference type="Proteomes" id="UP000321926">
    <property type="component" value="Unassembled WGS sequence"/>
</dbReference>
<protein>
    <submittedName>
        <fullName evidence="6">ATP-binding cassette domain-containing protein</fullName>
    </submittedName>
</protein>
<evidence type="ECO:0000256" key="1">
    <source>
        <dbReference type="ARBA" id="ARBA00022448"/>
    </source>
</evidence>
<evidence type="ECO:0000259" key="5">
    <source>
        <dbReference type="PROSITE" id="PS50893"/>
    </source>
</evidence>
<dbReference type="PROSITE" id="PS00211">
    <property type="entry name" value="ABC_TRANSPORTER_1"/>
    <property type="match status" value="1"/>
</dbReference>
<dbReference type="Pfam" id="PF00005">
    <property type="entry name" value="ABC_tran"/>
    <property type="match status" value="1"/>
</dbReference>
<comment type="caution">
    <text evidence="6">The sequence shown here is derived from an EMBL/GenBank/DDBJ whole genome shotgun (WGS) entry which is preliminary data.</text>
</comment>
<feature type="region of interest" description="Disordered" evidence="4">
    <location>
        <begin position="247"/>
        <end position="269"/>
    </location>
</feature>
<accession>A0A5C8KAZ8</accession>
<dbReference type="PANTHER" id="PTHR43023">
    <property type="entry name" value="PROTEIN TRIGALACTOSYLDIACYLGLYCEROL 3, CHLOROPLASTIC"/>
    <property type="match status" value="1"/>
</dbReference>
<dbReference type="PROSITE" id="PS50893">
    <property type="entry name" value="ABC_TRANSPORTER_2"/>
    <property type="match status" value="1"/>
</dbReference>
<dbReference type="InterPro" id="IPR003593">
    <property type="entry name" value="AAA+_ATPase"/>
</dbReference>
<dbReference type="OrthoDB" id="1115710at2"/>
<name>A0A5C8KAZ8_9BACT</name>
<keyword evidence="3 6" id="KW-0067">ATP-binding</keyword>
<evidence type="ECO:0000313" key="7">
    <source>
        <dbReference type="Proteomes" id="UP000321926"/>
    </source>
</evidence>
<dbReference type="InterPro" id="IPR003439">
    <property type="entry name" value="ABC_transporter-like_ATP-bd"/>
</dbReference>
<dbReference type="Gene3D" id="3.40.50.300">
    <property type="entry name" value="P-loop containing nucleotide triphosphate hydrolases"/>
    <property type="match status" value="1"/>
</dbReference>
<organism evidence="6 7">
    <name type="scientific">Pontibacter qinzhouensis</name>
    <dbReference type="NCBI Taxonomy" id="2603253"/>
    <lineage>
        <taxon>Bacteria</taxon>
        <taxon>Pseudomonadati</taxon>
        <taxon>Bacteroidota</taxon>
        <taxon>Cytophagia</taxon>
        <taxon>Cytophagales</taxon>
        <taxon>Hymenobacteraceae</taxon>
        <taxon>Pontibacter</taxon>
    </lineage>
</organism>
<keyword evidence="2" id="KW-0547">Nucleotide-binding</keyword>
<evidence type="ECO:0000313" key="6">
    <source>
        <dbReference type="EMBL" id="TXK47568.1"/>
    </source>
</evidence>
<dbReference type="EMBL" id="VRTY01000028">
    <property type="protein sequence ID" value="TXK47568.1"/>
    <property type="molecule type" value="Genomic_DNA"/>
</dbReference>
<feature type="domain" description="ABC transporter" evidence="5">
    <location>
        <begin position="2"/>
        <end position="238"/>
    </location>
</feature>
<dbReference type="SMART" id="SM00382">
    <property type="entry name" value="AAA"/>
    <property type="match status" value="1"/>
</dbReference>
<sequence length="269" mass="30367">MIEIHNIHKSFGGKKVLDGVSGVFETGKTNLLLGASGTGKSVLLKCIVGLIKPDIGSVTFDGTYYTNNKLDIRQEIRRKIGMLFQGSALFDSMNVEENVEFPLKMLTNMSKSERMDRVNFCLSRVGLENANHKMPSEISGGMKKRVGIARAIAPNCTYLFCDEPNSGLDPQTAITIDELIKEITEEYNITTIIVTHDMNSVIEIGDKIMFLYKGKKLWEGNNVEIMDTDIKELNDFIFANRLMRDAKKVEDERAEEEDRVEEERKGETR</sequence>
<dbReference type="SUPFAM" id="SSF52540">
    <property type="entry name" value="P-loop containing nucleoside triphosphate hydrolases"/>
    <property type="match status" value="1"/>
</dbReference>
<dbReference type="GO" id="GO:0005524">
    <property type="term" value="F:ATP binding"/>
    <property type="evidence" value="ECO:0007669"/>
    <property type="project" value="UniProtKB-KW"/>
</dbReference>
<reference evidence="6 7" key="1">
    <citation type="submission" date="2019-08" db="EMBL/GenBank/DDBJ databases">
        <authorList>
            <person name="Shi S."/>
        </authorList>
    </citation>
    <scope>NUCLEOTIDE SEQUENCE [LARGE SCALE GENOMIC DNA]</scope>
    <source>
        <strain evidence="6 7">GY10130</strain>
    </source>
</reference>
<proteinExistence type="predicted"/>
<dbReference type="InterPro" id="IPR027417">
    <property type="entry name" value="P-loop_NTPase"/>
</dbReference>
<dbReference type="AlphaFoldDB" id="A0A5C8KAZ8"/>
<keyword evidence="1" id="KW-0813">Transport</keyword>
<evidence type="ECO:0000256" key="3">
    <source>
        <dbReference type="ARBA" id="ARBA00022840"/>
    </source>
</evidence>
<keyword evidence="7" id="KW-1185">Reference proteome</keyword>
<dbReference type="RefSeq" id="WP_147921461.1">
    <property type="nucleotide sequence ID" value="NZ_VRTY01000028.1"/>
</dbReference>
<evidence type="ECO:0000256" key="2">
    <source>
        <dbReference type="ARBA" id="ARBA00022741"/>
    </source>
</evidence>